<organism evidence="2 3">
    <name type="scientific">Bacillus aquiflavi</name>
    <dbReference type="NCBI Taxonomy" id="2672567"/>
    <lineage>
        <taxon>Bacteria</taxon>
        <taxon>Bacillati</taxon>
        <taxon>Bacillota</taxon>
        <taxon>Bacilli</taxon>
        <taxon>Bacillales</taxon>
        <taxon>Bacillaceae</taxon>
        <taxon>Bacillus</taxon>
    </lineage>
</organism>
<name>A0A6B3VTX9_9BACI</name>
<dbReference type="Proteomes" id="UP000570010">
    <property type="component" value="Unassembled WGS sequence"/>
</dbReference>
<protein>
    <submittedName>
        <fullName evidence="2">Immunity 22 family protein</fullName>
    </submittedName>
</protein>
<accession>A0A6B3VTX9</accession>
<evidence type="ECO:0000313" key="3">
    <source>
        <dbReference type="Proteomes" id="UP000472971"/>
    </source>
</evidence>
<comment type="caution">
    <text evidence="2">The sequence shown here is derived from an EMBL/GenBank/DDBJ whole genome shotgun (WGS) entry which is preliminary data.</text>
</comment>
<dbReference type="InterPro" id="IPR025560">
    <property type="entry name" value="Imm22"/>
</dbReference>
<dbReference type="Proteomes" id="UP000472971">
    <property type="component" value="Unassembled WGS sequence"/>
</dbReference>
<sequence>MDKHGTVSIWFGNIKNQEALDRYVHLTYDDDGDSVPSRFFLEFDININEVDEDFIEKTVLENHSNDLSTLLEGCSYEEIIIPEMRKILRIKHHYNSSIMIYNFEYEETVKTVGSFDYITSTSYLK</sequence>
<evidence type="ECO:0000313" key="2">
    <source>
        <dbReference type="EMBL" id="NEY80658.1"/>
    </source>
</evidence>
<dbReference type="Pfam" id="PF14112">
    <property type="entry name" value="DUF4284"/>
    <property type="match status" value="1"/>
</dbReference>
<reference evidence="2 3" key="1">
    <citation type="submission" date="2020-02" db="EMBL/GenBank/DDBJ databases">
        <title>Bacillus aquiflavi sp. nov., isolated from yellow water of strong flavor Chinese baijiu in Yibin region of China.</title>
        <authorList>
            <person name="Xie J."/>
        </authorList>
    </citation>
    <scope>NUCLEOTIDE SEQUENCE [LARGE SCALE GENOMIC DNA]</scope>
    <source>
        <strain evidence="2 3">3H-10</strain>
    </source>
</reference>
<dbReference type="EMBL" id="JACEIO010000005">
    <property type="protein sequence ID" value="MBA4536290.1"/>
    <property type="molecule type" value="Genomic_DNA"/>
</dbReference>
<evidence type="ECO:0000313" key="1">
    <source>
        <dbReference type="EMBL" id="MBA4536290.1"/>
    </source>
</evidence>
<dbReference type="AlphaFoldDB" id="A0A6B3VTX9"/>
<evidence type="ECO:0000313" key="4">
    <source>
        <dbReference type="Proteomes" id="UP000570010"/>
    </source>
</evidence>
<reference evidence="1 4" key="2">
    <citation type="submission" date="2020-07" db="EMBL/GenBank/DDBJ databases">
        <authorList>
            <person name="Feng H."/>
        </authorList>
    </citation>
    <scope>NUCLEOTIDE SEQUENCE [LARGE SCALE GENOMIC DNA]</scope>
    <source>
        <strain evidence="4">s-12</strain>
        <strain evidence="1">S-12</strain>
    </source>
</reference>
<keyword evidence="3" id="KW-1185">Reference proteome</keyword>
<gene>
    <name evidence="2" type="ORF">G4D64_03785</name>
    <name evidence="1" type="ORF">H1Z61_03820</name>
</gene>
<dbReference type="EMBL" id="JAAIWN010000005">
    <property type="protein sequence ID" value="NEY80658.1"/>
    <property type="molecule type" value="Genomic_DNA"/>
</dbReference>
<proteinExistence type="predicted"/>
<dbReference type="RefSeq" id="WP_163240273.1">
    <property type="nucleotide sequence ID" value="NZ_CP082780.1"/>
</dbReference>